<evidence type="ECO:0000313" key="9">
    <source>
        <dbReference type="Proteomes" id="UP001321749"/>
    </source>
</evidence>
<dbReference type="PROSITE" id="PS50850">
    <property type="entry name" value="MFS"/>
    <property type="match status" value="1"/>
</dbReference>
<keyword evidence="4 6" id="KW-0472">Membrane</keyword>
<feature type="transmembrane region" description="Helical" evidence="6">
    <location>
        <begin position="156"/>
        <end position="179"/>
    </location>
</feature>
<reference evidence="8" key="1">
    <citation type="journal article" date="2023" name="Mol. Phylogenet. Evol.">
        <title>Genome-scale phylogeny and comparative genomics of the fungal order Sordariales.</title>
        <authorList>
            <person name="Hensen N."/>
            <person name="Bonometti L."/>
            <person name="Westerberg I."/>
            <person name="Brannstrom I.O."/>
            <person name="Guillou S."/>
            <person name="Cros-Aarteil S."/>
            <person name="Calhoun S."/>
            <person name="Haridas S."/>
            <person name="Kuo A."/>
            <person name="Mondo S."/>
            <person name="Pangilinan J."/>
            <person name="Riley R."/>
            <person name="LaButti K."/>
            <person name="Andreopoulos B."/>
            <person name="Lipzen A."/>
            <person name="Chen C."/>
            <person name="Yan M."/>
            <person name="Daum C."/>
            <person name="Ng V."/>
            <person name="Clum A."/>
            <person name="Steindorff A."/>
            <person name="Ohm R.A."/>
            <person name="Martin F."/>
            <person name="Silar P."/>
            <person name="Natvig D.O."/>
            <person name="Lalanne C."/>
            <person name="Gautier V."/>
            <person name="Ament-Velasquez S.L."/>
            <person name="Kruys A."/>
            <person name="Hutchinson M.I."/>
            <person name="Powell A.J."/>
            <person name="Barry K."/>
            <person name="Miller A.N."/>
            <person name="Grigoriev I.V."/>
            <person name="Debuchy R."/>
            <person name="Gladieux P."/>
            <person name="Hiltunen Thoren M."/>
            <person name="Johannesson H."/>
        </authorList>
    </citation>
    <scope>NUCLEOTIDE SEQUENCE</scope>
    <source>
        <strain evidence="8">PSN324</strain>
    </source>
</reference>
<feature type="transmembrane region" description="Helical" evidence="6">
    <location>
        <begin position="212"/>
        <end position="230"/>
    </location>
</feature>
<keyword evidence="2 6" id="KW-0812">Transmembrane</keyword>
<feature type="transmembrane region" description="Helical" evidence="6">
    <location>
        <begin position="526"/>
        <end position="544"/>
    </location>
</feature>
<dbReference type="PANTHER" id="PTHR24064">
    <property type="entry name" value="SOLUTE CARRIER FAMILY 22 MEMBER"/>
    <property type="match status" value="1"/>
</dbReference>
<protein>
    <submittedName>
        <fullName evidence="8">Inorganic phosphate transporter</fullName>
    </submittedName>
</protein>
<feature type="compositionally biased region" description="Low complexity" evidence="5">
    <location>
        <begin position="662"/>
        <end position="676"/>
    </location>
</feature>
<feature type="transmembrane region" description="Helical" evidence="6">
    <location>
        <begin position="498"/>
        <end position="519"/>
    </location>
</feature>
<dbReference type="AlphaFoldDB" id="A0AAV9HIQ1"/>
<feature type="compositionally biased region" description="Basic and acidic residues" evidence="5">
    <location>
        <begin position="1"/>
        <end position="14"/>
    </location>
</feature>
<comment type="caution">
    <text evidence="8">The sequence shown here is derived from an EMBL/GenBank/DDBJ whole genome shotgun (WGS) entry which is preliminary data.</text>
</comment>
<evidence type="ECO:0000256" key="3">
    <source>
        <dbReference type="ARBA" id="ARBA00022989"/>
    </source>
</evidence>
<keyword evidence="3 6" id="KW-1133">Transmembrane helix</keyword>
<keyword evidence="9" id="KW-1185">Reference proteome</keyword>
<dbReference type="Gene3D" id="1.20.1250.20">
    <property type="entry name" value="MFS general substrate transporter like domains"/>
    <property type="match status" value="1"/>
</dbReference>
<feature type="region of interest" description="Disordered" evidence="5">
    <location>
        <begin position="1"/>
        <end position="41"/>
    </location>
</feature>
<evidence type="ECO:0000256" key="1">
    <source>
        <dbReference type="ARBA" id="ARBA00004141"/>
    </source>
</evidence>
<feature type="transmembrane region" description="Helical" evidence="6">
    <location>
        <begin position="434"/>
        <end position="454"/>
    </location>
</feature>
<proteinExistence type="predicted"/>
<reference evidence="8" key="2">
    <citation type="submission" date="2023-06" db="EMBL/GenBank/DDBJ databases">
        <authorList>
            <consortium name="Lawrence Berkeley National Laboratory"/>
            <person name="Mondo S.J."/>
            <person name="Hensen N."/>
            <person name="Bonometti L."/>
            <person name="Westerberg I."/>
            <person name="Brannstrom I.O."/>
            <person name="Guillou S."/>
            <person name="Cros-Aarteil S."/>
            <person name="Calhoun S."/>
            <person name="Haridas S."/>
            <person name="Kuo A."/>
            <person name="Pangilinan J."/>
            <person name="Riley R."/>
            <person name="Labutti K."/>
            <person name="Andreopoulos B."/>
            <person name="Lipzen A."/>
            <person name="Chen C."/>
            <person name="Yanf M."/>
            <person name="Daum C."/>
            <person name="Ng V."/>
            <person name="Clum A."/>
            <person name="Steindorff A."/>
            <person name="Ohm R."/>
            <person name="Martin F."/>
            <person name="Silar P."/>
            <person name="Natvig D."/>
            <person name="Lalanne C."/>
            <person name="Gautier V."/>
            <person name="Ament-Velasquez S.L."/>
            <person name="Kruys A."/>
            <person name="Hutchinson M.I."/>
            <person name="Powell A.J."/>
            <person name="Barry K."/>
            <person name="Miller A.N."/>
            <person name="Grigoriev I.V."/>
            <person name="Debuchy R."/>
            <person name="Gladieux P."/>
            <person name="Thoren M.H."/>
            <person name="Johannesson H."/>
        </authorList>
    </citation>
    <scope>NUCLEOTIDE SEQUENCE</scope>
    <source>
        <strain evidence="8">PSN324</strain>
    </source>
</reference>
<dbReference type="GO" id="GO:0022857">
    <property type="term" value="F:transmembrane transporter activity"/>
    <property type="evidence" value="ECO:0007669"/>
    <property type="project" value="InterPro"/>
</dbReference>
<dbReference type="InterPro" id="IPR036259">
    <property type="entry name" value="MFS_trans_sf"/>
</dbReference>
<dbReference type="InterPro" id="IPR005828">
    <property type="entry name" value="MFS_sugar_transport-like"/>
</dbReference>
<dbReference type="SUPFAM" id="SSF103473">
    <property type="entry name" value="MFS general substrate transporter"/>
    <property type="match status" value="1"/>
</dbReference>
<dbReference type="GO" id="GO:0016020">
    <property type="term" value="C:membrane"/>
    <property type="evidence" value="ECO:0007669"/>
    <property type="project" value="UniProtKB-SubCell"/>
</dbReference>
<comment type="subcellular location">
    <subcellularLocation>
        <location evidence="1">Membrane</location>
        <topology evidence="1">Multi-pass membrane protein</topology>
    </subcellularLocation>
</comment>
<dbReference type="Proteomes" id="UP001321749">
    <property type="component" value="Unassembled WGS sequence"/>
</dbReference>
<dbReference type="InterPro" id="IPR020846">
    <property type="entry name" value="MFS_dom"/>
</dbReference>
<organism evidence="8 9">
    <name type="scientific">Cladorrhinum samala</name>
    <dbReference type="NCBI Taxonomy" id="585594"/>
    <lineage>
        <taxon>Eukaryota</taxon>
        <taxon>Fungi</taxon>
        <taxon>Dikarya</taxon>
        <taxon>Ascomycota</taxon>
        <taxon>Pezizomycotina</taxon>
        <taxon>Sordariomycetes</taxon>
        <taxon>Sordariomycetidae</taxon>
        <taxon>Sordariales</taxon>
        <taxon>Podosporaceae</taxon>
        <taxon>Cladorrhinum</taxon>
    </lineage>
</organism>
<evidence type="ECO:0000256" key="6">
    <source>
        <dbReference type="SAM" id="Phobius"/>
    </source>
</evidence>
<dbReference type="Pfam" id="PF00083">
    <property type="entry name" value="Sugar_tr"/>
    <property type="match status" value="2"/>
</dbReference>
<sequence>MAEFIQHDRHHEPFVGEIPVPHGPATGDEHEHYPGPTPPAANSEQERAIFSYLTHPDDIYTEDGTYWADLPLGKRIAFINKTQNEEAKAELKAIGRMMKKDPLSPISWYFRNAILPGAGLGLEGYVLFSIGNLDPLFKSTWPQCWGKNATECSSNWVASVTYLEVIGIMVGQVVVGVIGDWIGRRWGLIQDAAIMFVGLLMITASWGLNLQGWVICYAWSLFFYGFGVGGEYPITATSSMENAVSSGKLSTRDDRLHRGRKVTSAFLMQGWGQFFNQALLIILMLILHHGDGSPPYSTVTTQWLWRLSFAIPAVGTLWLVYYRAYKMPHASRQLAAAKKKSNVTGYDFESLKATYSFFGGRLLATAGTWFCNDVFFYGNKLFQAQFIDVISGGESTVMTGWIWNLYNVIVSLAGYYLASLLIDNKFYGRKMMQQVGFLMCFIMFVVPAFHYDYYTSKAGIKAFQAMYFLSSFFNQFGPNSVTFLVAGEVFPTPIRASAHGFSACIGKSGALLASVLYNYIDTQTKFYVVPWFGLAGMLLTWLFLPDTTGLDLKEQERRWAYIRSGRENEYHGIAIHPKHLSLWERLRGVGKNYNPELDHKQKLDDIREDWAGKERARANMEAGGEPTGTEDLEDDHYTDEVHRYFRNETGAKVSYHGAVMTPASVSPAPASSSKSSTEAMNEKSG</sequence>
<gene>
    <name evidence="8" type="ORF">QBC42DRAFT_273444</name>
</gene>
<evidence type="ECO:0000256" key="2">
    <source>
        <dbReference type="ARBA" id="ARBA00022692"/>
    </source>
</evidence>
<evidence type="ECO:0000256" key="4">
    <source>
        <dbReference type="ARBA" id="ARBA00023136"/>
    </source>
</evidence>
<feature type="transmembrane region" description="Helical" evidence="6">
    <location>
        <begin position="303"/>
        <end position="322"/>
    </location>
</feature>
<evidence type="ECO:0000259" key="7">
    <source>
        <dbReference type="PROSITE" id="PS50850"/>
    </source>
</evidence>
<accession>A0AAV9HIQ1</accession>
<feature type="transmembrane region" description="Helical" evidence="6">
    <location>
        <begin position="401"/>
        <end position="422"/>
    </location>
</feature>
<name>A0AAV9HIQ1_9PEZI</name>
<feature type="transmembrane region" description="Helical" evidence="6">
    <location>
        <begin position="265"/>
        <end position="287"/>
    </location>
</feature>
<feature type="region of interest" description="Disordered" evidence="5">
    <location>
        <begin position="662"/>
        <end position="685"/>
    </location>
</feature>
<dbReference type="EMBL" id="MU865024">
    <property type="protein sequence ID" value="KAK4459894.1"/>
    <property type="molecule type" value="Genomic_DNA"/>
</dbReference>
<feature type="domain" description="Major facilitator superfamily (MFS) profile" evidence="7">
    <location>
        <begin position="112"/>
        <end position="548"/>
    </location>
</feature>
<evidence type="ECO:0000313" key="8">
    <source>
        <dbReference type="EMBL" id="KAK4459894.1"/>
    </source>
</evidence>
<evidence type="ECO:0000256" key="5">
    <source>
        <dbReference type="SAM" id="MobiDB-lite"/>
    </source>
</evidence>
<feature type="transmembrane region" description="Helical" evidence="6">
    <location>
        <begin position="186"/>
        <end position="206"/>
    </location>
</feature>